<dbReference type="AlphaFoldDB" id="A0AAV4NJA4"/>
<dbReference type="Proteomes" id="UP001054837">
    <property type="component" value="Unassembled WGS sequence"/>
</dbReference>
<protein>
    <submittedName>
        <fullName evidence="1">Uncharacterized protein</fullName>
    </submittedName>
</protein>
<evidence type="ECO:0000313" key="2">
    <source>
        <dbReference type="Proteomes" id="UP001054837"/>
    </source>
</evidence>
<proteinExistence type="predicted"/>
<dbReference type="PANTHER" id="PTHR42808:SF3">
    <property type="entry name" value="HYDROXYSTEROID DEHYDROGENASE-LIKE PROTEIN 2"/>
    <property type="match status" value="1"/>
</dbReference>
<accession>A0AAV4NJA4</accession>
<name>A0AAV4NJA4_9ARAC</name>
<dbReference type="InterPro" id="IPR036291">
    <property type="entry name" value="NAD(P)-bd_dom_sf"/>
</dbReference>
<dbReference type="SUPFAM" id="SSF51735">
    <property type="entry name" value="NAD(P)-binding Rossmann-fold domains"/>
    <property type="match status" value="1"/>
</dbReference>
<dbReference type="Gene3D" id="3.40.50.720">
    <property type="entry name" value="NAD(P)-binding Rossmann-like Domain"/>
    <property type="match status" value="1"/>
</dbReference>
<dbReference type="InterPro" id="IPR051935">
    <property type="entry name" value="HSDL2"/>
</dbReference>
<evidence type="ECO:0000313" key="1">
    <source>
        <dbReference type="EMBL" id="GIX84424.1"/>
    </source>
</evidence>
<reference evidence="1 2" key="1">
    <citation type="submission" date="2021-06" db="EMBL/GenBank/DDBJ databases">
        <title>Caerostris darwini draft genome.</title>
        <authorList>
            <person name="Kono N."/>
            <person name="Arakawa K."/>
        </authorList>
    </citation>
    <scope>NUCLEOTIDE SEQUENCE [LARGE SCALE GENOMIC DNA]</scope>
</reference>
<keyword evidence="2" id="KW-1185">Reference proteome</keyword>
<comment type="caution">
    <text evidence="1">The sequence shown here is derived from an EMBL/GenBank/DDBJ whole genome shotgun (WGS) entry which is preliminary data.</text>
</comment>
<feature type="non-terminal residue" evidence="1">
    <location>
        <position position="84"/>
    </location>
</feature>
<gene>
    <name evidence="1" type="ORF">CDAR_741</name>
</gene>
<organism evidence="1 2">
    <name type="scientific">Caerostris darwini</name>
    <dbReference type="NCBI Taxonomy" id="1538125"/>
    <lineage>
        <taxon>Eukaryota</taxon>
        <taxon>Metazoa</taxon>
        <taxon>Ecdysozoa</taxon>
        <taxon>Arthropoda</taxon>
        <taxon>Chelicerata</taxon>
        <taxon>Arachnida</taxon>
        <taxon>Araneae</taxon>
        <taxon>Araneomorphae</taxon>
        <taxon>Entelegynae</taxon>
        <taxon>Araneoidea</taxon>
        <taxon>Araneidae</taxon>
        <taxon>Caerostris</taxon>
    </lineage>
</organism>
<sequence>MENSGHGSYLIHQIFMFKSLYSISQKIINCTHIEYKSTFTYEPGWFKNHVAYTMAKYGMSMYVLGMAAELKSDNIHVNAVWPKT</sequence>
<dbReference type="GO" id="GO:0005739">
    <property type="term" value="C:mitochondrion"/>
    <property type="evidence" value="ECO:0007669"/>
    <property type="project" value="TreeGrafter"/>
</dbReference>
<dbReference type="PANTHER" id="PTHR42808">
    <property type="entry name" value="HYDROXYSTEROID DEHYDROGENASE-LIKE PROTEIN 2"/>
    <property type="match status" value="1"/>
</dbReference>
<dbReference type="EMBL" id="BPLQ01001717">
    <property type="protein sequence ID" value="GIX84424.1"/>
    <property type="molecule type" value="Genomic_DNA"/>
</dbReference>